<dbReference type="RefSeq" id="WP_197549442.1">
    <property type="nucleotide sequence ID" value="NZ_CP063164.1"/>
</dbReference>
<proteinExistence type="predicted"/>
<dbReference type="AlphaFoldDB" id="A0A7M1S636"/>
<evidence type="ECO:0000313" key="1">
    <source>
        <dbReference type="EMBL" id="QOR62624.1"/>
    </source>
</evidence>
<dbReference type="Gene3D" id="3.40.50.2000">
    <property type="entry name" value="Glycogen Phosphorylase B"/>
    <property type="match status" value="2"/>
</dbReference>
<keyword evidence="1" id="KW-0808">Transferase</keyword>
<name>A0A7M1S636_9BACT</name>
<dbReference type="KEGG" id="sinu:IMZ28_03905"/>
<dbReference type="SUPFAM" id="SSF53756">
    <property type="entry name" value="UDP-Glycosyltransferase/glycogen phosphorylase"/>
    <property type="match status" value="1"/>
</dbReference>
<keyword evidence="2" id="KW-1185">Reference proteome</keyword>
<protein>
    <submittedName>
        <fullName evidence="1">Glycosyltransferase</fullName>
    </submittedName>
</protein>
<accession>A0A7M1S636</accession>
<gene>
    <name evidence="1" type="ORF">IMZ28_03905</name>
</gene>
<sequence length="362" mass="42044">MMKDIVIVGGARDYHVMDWYRTVKALVSERRVILLTDLIGGEGFDILVTPDDTVKKLFIIDWFLFRIQSRKGDLWRNIFKLIVLPIQVFLLKRYAKKHPDSVYHAQPMYYMFLCWLAGVEFIGTPQGSEVLVRPKRSKLYKYFATKALNAAKFITIDSQSMKDGIKELSGKDAMIIQNGIDIQNIAKYRIENKNKNIVCSIRGMTELYRIKNILEARNSSNTMYPITFIYPFQDQIYRNEIDALFQTDDKDLGRLGKEDMYKLLASAKLVISIPKSDSSPRSVYESIFSGACVAVTYNPWIDILPVCMKKRVFIVDLEDNNWFDNAIKYANSISKRPYVPSEEAMEMFDEKRTMRKAIELLY</sequence>
<reference evidence="1 2" key="1">
    <citation type="submission" date="2020-10" db="EMBL/GenBank/DDBJ databases">
        <title>The genome of sulfurovum sp.</title>
        <authorList>
            <person name="Xie S."/>
            <person name="Shao Z."/>
            <person name="Jiang L."/>
        </authorList>
    </citation>
    <scope>NUCLEOTIDE SEQUENCE [LARGE SCALE GENOMIC DNA]</scope>
    <source>
        <strain evidence="1 2">ST-419</strain>
    </source>
</reference>
<evidence type="ECO:0000313" key="2">
    <source>
        <dbReference type="Proteomes" id="UP000595074"/>
    </source>
</evidence>
<dbReference type="EMBL" id="CP063164">
    <property type="protein sequence ID" value="QOR62624.1"/>
    <property type="molecule type" value="Genomic_DNA"/>
</dbReference>
<dbReference type="Proteomes" id="UP000595074">
    <property type="component" value="Chromosome"/>
</dbReference>
<organism evidence="1 2">
    <name type="scientific">Sulfurovum indicum</name>
    <dbReference type="NCBI Taxonomy" id="2779528"/>
    <lineage>
        <taxon>Bacteria</taxon>
        <taxon>Pseudomonadati</taxon>
        <taxon>Campylobacterota</taxon>
        <taxon>Epsilonproteobacteria</taxon>
        <taxon>Campylobacterales</taxon>
        <taxon>Sulfurovaceae</taxon>
        <taxon>Sulfurovum</taxon>
    </lineage>
</organism>
<dbReference type="GO" id="GO:0016740">
    <property type="term" value="F:transferase activity"/>
    <property type="evidence" value="ECO:0007669"/>
    <property type="project" value="UniProtKB-KW"/>
</dbReference>